<dbReference type="PANTHER" id="PTHR43854:SF1">
    <property type="entry name" value="INDOLEPYRUVATE OXIDOREDUCTASE SUBUNIT IORB"/>
    <property type="match status" value="1"/>
</dbReference>
<gene>
    <name evidence="3" type="ORF">CA54_26020</name>
</gene>
<dbReference type="EMBL" id="SJPP01000001">
    <property type="protein sequence ID" value="TWU13767.1"/>
    <property type="molecule type" value="Genomic_DNA"/>
</dbReference>
<proteinExistence type="predicted"/>
<keyword evidence="4" id="KW-1185">Reference proteome</keyword>
<protein>
    <submittedName>
        <fullName evidence="3">Indolepyruvate oxidoreductase subunit beta</fullName>
    </submittedName>
</protein>
<evidence type="ECO:0000313" key="4">
    <source>
        <dbReference type="Proteomes" id="UP000320735"/>
    </source>
</evidence>
<reference evidence="3 4" key="1">
    <citation type="submission" date="2019-02" db="EMBL/GenBank/DDBJ databases">
        <title>Deep-cultivation of Planctomycetes and their phenomic and genomic characterization uncovers novel biology.</title>
        <authorList>
            <person name="Wiegand S."/>
            <person name="Jogler M."/>
            <person name="Boedeker C."/>
            <person name="Pinto D."/>
            <person name="Vollmers J."/>
            <person name="Rivas-Marin E."/>
            <person name="Kohn T."/>
            <person name="Peeters S.H."/>
            <person name="Heuer A."/>
            <person name="Rast P."/>
            <person name="Oberbeckmann S."/>
            <person name="Bunk B."/>
            <person name="Jeske O."/>
            <person name="Meyerdierks A."/>
            <person name="Storesund J.E."/>
            <person name="Kallscheuer N."/>
            <person name="Luecker S."/>
            <person name="Lage O.M."/>
            <person name="Pohl T."/>
            <person name="Merkel B.J."/>
            <person name="Hornburger P."/>
            <person name="Mueller R.-W."/>
            <person name="Bruemmer F."/>
            <person name="Labrenz M."/>
            <person name="Spormann A.M."/>
            <person name="Op Den Camp H."/>
            <person name="Overmann J."/>
            <person name="Amann R."/>
            <person name="Jetten M.S.M."/>
            <person name="Mascher T."/>
            <person name="Medema M.H."/>
            <person name="Devos D.P."/>
            <person name="Kaster A.-K."/>
            <person name="Ovreas L."/>
            <person name="Rohde M."/>
            <person name="Galperin M.Y."/>
            <person name="Jogler C."/>
        </authorList>
    </citation>
    <scope>NUCLEOTIDE SEQUENCE [LARGE SCALE GENOMIC DNA]</scope>
    <source>
        <strain evidence="3 4">CA54</strain>
    </source>
</reference>
<keyword evidence="1" id="KW-0560">Oxidoreductase</keyword>
<dbReference type="Proteomes" id="UP000320735">
    <property type="component" value="Unassembled WGS sequence"/>
</dbReference>
<sequence>MFTGVGGQGILLAGDVLAAVALQAGLDVKKSEIRGLSRRFGSVWCQVRIAEEVHSPVCGEGAIDFLVSLEMQEGLRRLPYLNNNGTALINRFWIDSNGTARSEPPPEFDELKYPNCLWLDGTETTHDAEQTRSLNFYMLGALSGILPFDESTWKAAIELVVQPRFLPANLDMFAAGSDAVLVHPAAPRKPK</sequence>
<name>A0A5C6BPW2_9PLAN</name>
<evidence type="ECO:0000259" key="2">
    <source>
        <dbReference type="Pfam" id="PF01558"/>
    </source>
</evidence>
<evidence type="ECO:0000313" key="3">
    <source>
        <dbReference type="EMBL" id="TWU13767.1"/>
    </source>
</evidence>
<dbReference type="InterPro" id="IPR052198">
    <property type="entry name" value="IorB_Oxidoreductase"/>
</dbReference>
<dbReference type="PANTHER" id="PTHR43854">
    <property type="entry name" value="INDOLEPYRUVATE OXIDOREDUCTASE SUBUNIT IORB"/>
    <property type="match status" value="1"/>
</dbReference>
<dbReference type="InterPro" id="IPR019752">
    <property type="entry name" value="Pyrv/ketoisovalerate_OxRed_cat"/>
</dbReference>
<dbReference type="AlphaFoldDB" id="A0A5C6BPW2"/>
<dbReference type="GO" id="GO:0016903">
    <property type="term" value="F:oxidoreductase activity, acting on the aldehyde or oxo group of donors"/>
    <property type="evidence" value="ECO:0007669"/>
    <property type="project" value="InterPro"/>
</dbReference>
<dbReference type="InterPro" id="IPR002869">
    <property type="entry name" value="Pyrv_flavodox_OxRed_cen"/>
</dbReference>
<accession>A0A5C6BPW2</accession>
<dbReference type="Pfam" id="PF01558">
    <property type="entry name" value="POR"/>
    <property type="match status" value="1"/>
</dbReference>
<dbReference type="Gene3D" id="3.40.920.10">
    <property type="entry name" value="Pyruvate-ferredoxin oxidoreductase, PFOR, domain III"/>
    <property type="match status" value="1"/>
</dbReference>
<dbReference type="SUPFAM" id="SSF53323">
    <property type="entry name" value="Pyruvate-ferredoxin oxidoreductase, PFOR, domain III"/>
    <property type="match status" value="1"/>
</dbReference>
<keyword evidence="3" id="KW-0670">Pyruvate</keyword>
<evidence type="ECO:0000256" key="1">
    <source>
        <dbReference type="ARBA" id="ARBA00023002"/>
    </source>
</evidence>
<organism evidence="3 4">
    <name type="scientific">Symmachiella macrocystis</name>
    <dbReference type="NCBI Taxonomy" id="2527985"/>
    <lineage>
        <taxon>Bacteria</taxon>
        <taxon>Pseudomonadati</taxon>
        <taxon>Planctomycetota</taxon>
        <taxon>Planctomycetia</taxon>
        <taxon>Planctomycetales</taxon>
        <taxon>Planctomycetaceae</taxon>
        <taxon>Symmachiella</taxon>
    </lineage>
</organism>
<feature type="domain" description="Pyruvate/ketoisovalerate oxidoreductase catalytic" evidence="2">
    <location>
        <begin position="6"/>
        <end position="177"/>
    </location>
</feature>
<comment type="caution">
    <text evidence="3">The sequence shown here is derived from an EMBL/GenBank/DDBJ whole genome shotgun (WGS) entry which is preliminary data.</text>
</comment>